<comment type="similarity">
    <text evidence="1">Belongs to the SCO1/2 family.</text>
</comment>
<dbReference type="OrthoDB" id="8550465at2"/>
<evidence type="ECO:0000313" key="4">
    <source>
        <dbReference type="EMBL" id="TDK67445.1"/>
    </source>
</evidence>
<evidence type="ECO:0000256" key="3">
    <source>
        <dbReference type="PIRSR" id="PIRSR603782-2"/>
    </source>
</evidence>
<evidence type="ECO:0000256" key="2">
    <source>
        <dbReference type="PIRSR" id="PIRSR603782-1"/>
    </source>
</evidence>
<evidence type="ECO:0000313" key="5">
    <source>
        <dbReference type="Proteomes" id="UP000294829"/>
    </source>
</evidence>
<keyword evidence="2" id="KW-0186">Copper</keyword>
<keyword evidence="5" id="KW-1185">Reference proteome</keyword>
<gene>
    <name evidence="4" type="ORF">E2I14_06750</name>
</gene>
<dbReference type="Pfam" id="PF02630">
    <property type="entry name" value="SCO1-SenC"/>
    <property type="match status" value="1"/>
</dbReference>
<organism evidence="4 5">
    <name type="scientific">Sapientia aquatica</name>
    <dbReference type="NCBI Taxonomy" id="1549640"/>
    <lineage>
        <taxon>Bacteria</taxon>
        <taxon>Pseudomonadati</taxon>
        <taxon>Pseudomonadota</taxon>
        <taxon>Betaproteobacteria</taxon>
        <taxon>Burkholderiales</taxon>
        <taxon>Oxalobacteraceae</taxon>
        <taxon>Sapientia</taxon>
    </lineage>
</organism>
<dbReference type="PANTHER" id="PTHR12151">
    <property type="entry name" value="ELECTRON TRANSPORT PROTIN SCO1/SENC FAMILY MEMBER"/>
    <property type="match status" value="1"/>
</dbReference>
<evidence type="ECO:0000256" key="1">
    <source>
        <dbReference type="ARBA" id="ARBA00010996"/>
    </source>
</evidence>
<feature type="disulfide bond" description="Redox-active" evidence="3">
    <location>
        <begin position="76"/>
        <end position="80"/>
    </location>
</feature>
<name>A0A4R5W4W9_9BURK</name>
<feature type="binding site" evidence="2">
    <location>
        <position position="80"/>
    </location>
    <ligand>
        <name>Cu cation</name>
        <dbReference type="ChEBI" id="CHEBI:23378"/>
    </ligand>
</feature>
<dbReference type="InterPro" id="IPR036249">
    <property type="entry name" value="Thioredoxin-like_sf"/>
</dbReference>
<accession>A0A4R5W4W9</accession>
<dbReference type="InterPro" id="IPR003782">
    <property type="entry name" value="SCO1/SenC"/>
</dbReference>
<comment type="caution">
    <text evidence="4">The sequence shown here is derived from an EMBL/GenBank/DDBJ whole genome shotgun (WGS) entry which is preliminary data.</text>
</comment>
<dbReference type="EMBL" id="SMYL01000002">
    <property type="protein sequence ID" value="TDK67445.1"/>
    <property type="molecule type" value="Genomic_DNA"/>
</dbReference>
<sequence>MFREGSMQTELRFRFVQLLVCTLWLLAMFAHSAKAGNLPSSIYTQTSSWTEDTGQTVQLSKWQGQPLIIAMAYTECTRVCNATLHKLEEAQALADQQKTPVQFIIVSFDPSIDNPNSWSYYRRQHHFTERSNWHFLTGTTSATKRLAQSLGIKFWIDEDHVMHDLRILFINPDGQIKTFLDWDHQEVANLFK</sequence>
<dbReference type="SUPFAM" id="SSF52833">
    <property type="entry name" value="Thioredoxin-like"/>
    <property type="match status" value="1"/>
</dbReference>
<dbReference type="PANTHER" id="PTHR12151:SF8">
    <property type="entry name" value="THIOREDOXIN DOMAIN-CONTAINING PROTEIN"/>
    <property type="match status" value="1"/>
</dbReference>
<dbReference type="CDD" id="cd02968">
    <property type="entry name" value="SCO"/>
    <property type="match status" value="1"/>
</dbReference>
<feature type="binding site" evidence="2">
    <location>
        <position position="76"/>
    </location>
    <ligand>
        <name>Cu cation</name>
        <dbReference type="ChEBI" id="CHEBI:23378"/>
    </ligand>
</feature>
<keyword evidence="2" id="KW-0479">Metal-binding</keyword>
<dbReference type="Gene3D" id="3.40.30.10">
    <property type="entry name" value="Glutaredoxin"/>
    <property type="match status" value="1"/>
</dbReference>
<protein>
    <submittedName>
        <fullName evidence="4">SCO family protein</fullName>
    </submittedName>
</protein>
<keyword evidence="3" id="KW-1015">Disulfide bond</keyword>
<feature type="binding site" evidence="2">
    <location>
        <position position="163"/>
    </location>
    <ligand>
        <name>Cu cation</name>
        <dbReference type="ChEBI" id="CHEBI:23378"/>
    </ligand>
</feature>
<dbReference type="GO" id="GO:0046872">
    <property type="term" value="F:metal ion binding"/>
    <property type="evidence" value="ECO:0007669"/>
    <property type="project" value="UniProtKB-KW"/>
</dbReference>
<proteinExistence type="inferred from homology"/>
<dbReference type="AlphaFoldDB" id="A0A4R5W4W9"/>
<dbReference type="Proteomes" id="UP000294829">
    <property type="component" value="Unassembled WGS sequence"/>
</dbReference>
<reference evidence="4 5" key="1">
    <citation type="submission" date="2019-03" db="EMBL/GenBank/DDBJ databases">
        <title>Sapientia aquatica gen. nov., sp. nov., isolated from a crater lake.</title>
        <authorList>
            <person name="Felfoldi T."/>
            <person name="Szabo A."/>
            <person name="Toth E."/>
            <person name="Schumann P."/>
            <person name="Keki Z."/>
            <person name="Marialigeti K."/>
            <person name="Mathe I."/>
        </authorList>
    </citation>
    <scope>NUCLEOTIDE SEQUENCE [LARGE SCALE GENOMIC DNA]</scope>
    <source>
        <strain evidence="4 5">SA-152</strain>
    </source>
</reference>